<dbReference type="EMBL" id="SNVI01000001">
    <property type="protein sequence ID" value="TFE44091.1"/>
    <property type="molecule type" value="Genomic_DNA"/>
</dbReference>
<dbReference type="InterPro" id="IPR021556">
    <property type="entry name" value="DUF2950"/>
</dbReference>
<sequence length="323" mass="34939">MIRIRMFHMFRMFHIPGARLAEAFARAPSPRRAATALGFAVLLSGASGAHAQAVYPTPEAAVDAFVEALASSDHPAMQHVLGKDFTRFIPTQNIGEQDIYDFLGAWSKGHQIVDDPAPLNGHASKHLSVGTSGWTLPIPLVQTSRGWRFDPTVAREEIATRRIGRNENAAMLISLAILDAQGDYQALTQHYAQRIVSTPGQHDGLYWPNASGEKESPLGPLAAAMPPTGNISKEGYYGYHFRILTAQGPHAKGGSQNYVENGAMTNGYAVVAWPAEYGKTGVMSFIVNQDRQIYQKNLGPNSAAAAAALKSFDPDSSWEAVKP</sequence>
<dbReference type="GeneID" id="97305083"/>
<comment type="caution">
    <text evidence="1">The sequence shown here is derived from an EMBL/GenBank/DDBJ whole genome shotgun (WGS) entry which is preliminary data.</text>
</comment>
<gene>
    <name evidence="1" type="ORF">E2553_03045</name>
</gene>
<evidence type="ECO:0000313" key="2">
    <source>
        <dbReference type="Proteomes" id="UP000297385"/>
    </source>
</evidence>
<proteinExistence type="predicted"/>
<organism evidence="1 2">
    <name type="scientific">Paraburkholderia dipogonis</name>
    <dbReference type="NCBI Taxonomy" id="1211383"/>
    <lineage>
        <taxon>Bacteria</taxon>
        <taxon>Pseudomonadati</taxon>
        <taxon>Pseudomonadota</taxon>
        <taxon>Betaproteobacteria</taxon>
        <taxon>Burkholderiales</taxon>
        <taxon>Burkholderiaceae</taxon>
        <taxon>Paraburkholderia</taxon>
    </lineage>
</organism>
<accession>A0A4Y8N3A9</accession>
<reference evidence="1 2" key="1">
    <citation type="submission" date="2019-03" db="EMBL/GenBank/DDBJ databases">
        <title>Complete Genome Sequence of Paraburkholderia dipogonis ICMP 19430T, a Nitrogen-fixing Symbiont of the South African Invasive Legume Dipogon lignosus in New Zealand.</title>
        <authorList>
            <person name="De Meyer S.E."/>
        </authorList>
    </citation>
    <scope>NUCLEOTIDE SEQUENCE [LARGE SCALE GENOMIC DNA]</scope>
    <source>
        <strain evidence="1 2">ICMP 19430</strain>
    </source>
</reference>
<protein>
    <submittedName>
        <fullName evidence="1">DUF2950 domain-containing protein</fullName>
    </submittedName>
</protein>
<dbReference type="AlphaFoldDB" id="A0A4Y8N3A9"/>
<name>A0A4Y8N3A9_9BURK</name>
<dbReference type="Proteomes" id="UP000297385">
    <property type="component" value="Unassembled WGS sequence"/>
</dbReference>
<dbReference type="RefSeq" id="WP_134455971.1">
    <property type="nucleotide sequence ID" value="NZ_JBHMFL010000013.1"/>
</dbReference>
<dbReference type="Pfam" id="PF11453">
    <property type="entry name" value="DUF2950"/>
    <property type="match status" value="1"/>
</dbReference>
<evidence type="ECO:0000313" key="1">
    <source>
        <dbReference type="EMBL" id="TFE44091.1"/>
    </source>
</evidence>